<protein>
    <submittedName>
        <fullName evidence="8">DgyrCDS6768</fullName>
    </submittedName>
</protein>
<keyword evidence="4" id="KW-0802">TPR repeat</keyword>
<evidence type="ECO:0000256" key="3">
    <source>
        <dbReference type="ARBA" id="ARBA00022737"/>
    </source>
</evidence>
<evidence type="ECO:0000259" key="7">
    <source>
        <dbReference type="Pfam" id="PF00149"/>
    </source>
</evidence>
<gene>
    <name evidence="8" type="ORF">DGYR_LOCUS6472</name>
</gene>
<dbReference type="InterPro" id="IPR029052">
    <property type="entry name" value="Metallo-depent_PP-like"/>
</dbReference>
<name>A0A7I8VQL5_9ANNE</name>
<dbReference type="Proteomes" id="UP000549394">
    <property type="component" value="Unassembled WGS sequence"/>
</dbReference>
<dbReference type="OrthoDB" id="95390at2759"/>
<reference evidence="8 9" key="1">
    <citation type="submission" date="2020-08" db="EMBL/GenBank/DDBJ databases">
        <authorList>
            <person name="Hejnol A."/>
        </authorList>
    </citation>
    <scope>NUCLEOTIDE SEQUENCE [LARGE SCALE GENOMIC DNA]</scope>
</reference>
<evidence type="ECO:0000256" key="2">
    <source>
        <dbReference type="ARBA" id="ARBA00007834"/>
    </source>
</evidence>
<evidence type="ECO:0000256" key="4">
    <source>
        <dbReference type="ARBA" id="ARBA00022803"/>
    </source>
</evidence>
<keyword evidence="3" id="KW-0677">Repeat</keyword>
<organism evidence="8 9">
    <name type="scientific">Dimorphilus gyrociliatus</name>
    <dbReference type="NCBI Taxonomy" id="2664684"/>
    <lineage>
        <taxon>Eukaryota</taxon>
        <taxon>Metazoa</taxon>
        <taxon>Spiralia</taxon>
        <taxon>Lophotrochozoa</taxon>
        <taxon>Annelida</taxon>
        <taxon>Polychaeta</taxon>
        <taxon>Polychaeta incertae sedis</taxon>
        <taxon>Dinophilidae</taxon>
        <taxon>Dimorphilus</taxon>
    </lineage>
</organism>
<proteinExistence type="inferred from homology"/>
<dbReference type="InterPro" id="IPR030511">
    <property type="entry name" value="TTC26"/>
</dbReference>
<dbReference type="Pfam" id="PF14559">
    <property type="entry name" value="TPR_19"/>
    <property type="match status" value="1"/>
</dbReference>
<keyword evidence="5" id="KW-0966">Cell projection</keyword>
<dbReference type="GO" id="GO:0097546">
    <property type="term" value="C:ciliary base"/>
    <property type="evidence" value="ECO:0007669"/>
    <property type="project" value="TreeGrafter"/>
</dbReference>
<evidence type="ECO:0000313" key="9">
    <source>
        <dbReference type="Proteomes" id="UP000549394"/>
    </source>
</evidence>
<dbReference type="GO" id="GO:0035720">
    <property type="term" value="P:intraciliary anterograde transport"/>
    <property type="evidence" value="ECO:0007669"/>
    <property type="project" value="TreeGrafter"/>
</dbReference>
<dbReference type="GO" id="GO:0030992">
    <property type="term" value="C:intraciliary transport particle B"/>
    <property type="evidence" value="ECO:0007669"/>
    <property type="project" value="TreeGrafter"/>
</dbReference>
<evidence type="ECO:0000256" key="5">
    <source>
        <dbReference type="ARBA" id="ARBA00023273"/>
    </source>
</evidence>
<dbReference type="GO" id="GO:0035735">
    <property type="term" value="P:intraciliary transport involved in cilium assembly"/>
    <property type="evidence" value="ECO:0007669"/>
    <property type="project" value="TreeGrafter"/>
</dbReference>
<comment type="subcellular location">
    <subcellularLocation>
        <location evidence="1">Cell projection</location>
        <location evidence="1">Cilium</location>
    </subcellularLocation>
</comment>
<dbReference type="EMBL" id="CAJFCJ010000007">
    <property type="protein sequence ID" value="CAD5118028.1"/>
    <property type="molecule type" value="Genomic_DNA"/>
</dbReference>
<comment type="similarity">
    <text evidence="2">Belongs to the IFT56 family.</text>
</comment>
<feature type="transmembrane region" description="Helical" evidence="6">
    <location>
        <begin position="378"/>
        <end position="408"/>
    </location>
</feature>
<dbReference type="AlphaFoldDB" id="A0A7I8VQL5"/>
<dbReference type="PANTHER" id="PTHR14781">
    <property type="entry name" value="INTRAFLAGELLAR TRANSPORT PROTEIN 56"/>
    <property type="match status" value="1"/>
</dbReference>
<dbReference type="Pfam" id="PF00149">
    <property type="entry name" value="Metallophos"/>
    <property type="match status" value="1"/>
</dbReference>
<dbReference type="Gene3D" id="1.25.40.10">
    <property type="entry name" value="Tetratricopeptide repeat domain"/>
    <property type="match status" value="2"/>
</dbReference>
<dbReference type="GO" id="GO:0120170">
    <property type="term" value="F:intraciliary transport particle B binding"/>
    <property type="evidence" value="ECO:0007669"/>
    <property type="project" value="TreeGrafter"/>
</dbReference>
<keyword evidence="9" id="KW-1185">Reference proteome</keyword>
<dbReference type="PANTHER" id="PTHR14781:SF0">
    <property type="entry name" value="INTRAFLAGELLAR TRANSPORT PROTEIN 56"/>
    <property type="match status" value="1"/>
</dbReference>
<keyword evidence="6" id="KW-0812">Transmembrane</keyword>
<dbReference type="InterPro" id="IPR004843">
    <property type="entry name" value="Calcineurin-like_PHP"/>
</dbReference>
<evidence type="ECO:0000256" key="6">
    <source>
        <dbReference type="SAM" id="Phobius"/>
    </source>
</evidence>
<comment type="caution">
    <text evidence="8">The sequence shown here is derived from an EMBL/GenBank/DDBJ whole genome shotgun (WGS) entry which is preliminary data.</text>
</comment>
<keyword evidence="6" id="KW-0472">Membrane</keyword>
<dbReference type="GO" id="GO:0036064">
    <property type="term" value="C:ciliary basal body"/>
    <property type="evidence" value="ECO:0007669"/>
    <property type="project" value="TreeGrafter"/>
</dbReference>
<dbReference type="Gene3D" id="3.60.21.10">
    <property type="match status" value="1"/>
</dbReference>
<dbReference type="SUPFAM" id="SSF56300">
    <property type="entry name" value="Metallo-dependent phosphatases"/>
    <property type="match status" value="1"/>
</dbReference>
<keyword evidence="6" id="KW-1133">Transmembrane helix</keyword>
<dbReference type="GO" id="GO:0016787">
    <property type="term" value="F:hydrolase activity"/>
    <property type="evidence" value="ECO:0007669"/>
    <property type="project" value="InterPro"/>
</dbReference>
<evidence type="ECO:0000313" key="8">
    <source>
        <dbReference type="EMBL" id="CAD5118028.1"/>
    </source>
</evidence>
<accession>A0A7I8VQL5</accession>
<dbReference type="SUPFAM" id="SSF48452">
    <property type="entry name" value="TPR-like"/>
    <property type="match status" value="2"/>
</dbReference>
<dbReference type="InterPro" id="IPR011990">
    <property type="entry name" value="TPR-like_helical_dom_sf"/>
</dbReference>
<feature type="transmembrane region" description="Helical" evidence="6">
    <location>
        <begin position="344"/>
        <end position="366"/>
    </location>
</feature>
<sequence>MFCTKYLDFIQPQTLIITGDLTDAKHDDHMGSEQYLDEWQTYTKIVKNYCSKKTTTLDIRGNHDTFNVGGDKSSTNYYKNYSLRGNKLQSYYHRQGNVTLIALDVALTIGLKRPFNFFGQLDEKNYKLVDKFIKEAEKRKDAIVFFGHFPSSTVVGKKHEMKSLISKAGFYLCGHLHNLLGFLPQMYTSHIDGNMELELADWKDNRAYRIFAVDNGLFSFVDKTLFDEFPLVLITNPKHSQFNSPKILIFSPVPVDQVVVSVDGFKLGNAKKTNTSPLYTIPWDPKQFKTGIHKISVNVKCGGRISKHEQPFSLDNSRLPFPFRARFILMADHRLVARCWIRRLSILSADATLCYVLIGWSLYIYLGPWFVGQLIENHWGVVCFYGAFTYSHGVISLPTLPFFVLNVYKMLLSRKKPSIERNFQECKRKDKGKELPTFSEFIQKRDFMGAITLLEVHNTAEISLYDRSIWIAYCAFHLSDFKKAVNFYHKALKDDGPNPEIYIWLACTYFMLGMYEESREFIEKGPKTPLKNRLLFHLSQKFDDEEKIIVYHQRLQDITEDQLSLASMHYLRSHYEEAIDIYKRVLFEHKDYLAVHVYIALCYYKMDYYDISQEILNIYLRSYPDSVVAINLKACNNFRLFHVESAHTELEFYKEKYSESSYSYFLDVLNHNLVVFNSGQDILRFLPPLVNIIPEARLNLVIYYLQKNDLQAAFKLIKEFNPSTIQEYILKGTVCACLGQEERSSSYIEFAKECFKSVGDSKGERDSIRGRQCMASYYFLLENFNDVLIYLDSIKNYFHNDDTFNYNFAQALTAVGEFAKAEEVFLLITNYYFRSEYTYLSCLARSYIMNGKAYLAWELYLKAETGVQSFNLLRLIANDCYKTDQFYYSAKAFDILDRLDPSPEYWEGKRGACMGVFRFITYGMEKKTRLKDIIRILKNSTNSQAETIVKLLKDWALQNKYDISDIY</sequence>
<feature type="domain" description="Calcineurin-like phosphoesterase" evidence="7">
    <location>
        <begin position="9"/>
        <end position="178"/>
    </location>
</feature>
<evidence type="ECO:0000256" key="1">
    <source>
        <dbReference type="ARBA" id="ARBA00004138"/>
    </source>
</evidence>